<comment type="caution">
    <text evidence="2">The sequence shown here is derived from an EMBL/GenBank/DDBJ whole genome shotgun (WGS) entry which is preliminary data.</text>
</comment>
<keyword evidence="1" id="KW-0175">Coiled coil</keyword>
<sequence>MIHSGGKGREGKGPDNLEYTLESKKVHATIYGSEEKIQLVSRHGEYECRSNELEKKSRQSEEEELKLEELLATKQTVLQGEMSCLKEELDQRRLDVEGVKKEFDRHKQKHDMLMGERDEVNAKIHNLMLEASFGSNHLANMEKEILEQKEEICSYTWSCK</sequence>
<dbReference type="Proteomes" id="UP001603857">
    <property type="component" value="Unassembled WGS sequence"/>
</dbReference>
<feature type="coiled-coil region" evidence="1">
    <location>
        <begin position="43"/>
        <end position="102"/>
    </location>
</feature>
<evidence type="ECO:0000313" key="2">
    <source>
        <dbReference type="EMBL" id="KAL2339494.1"/>
    </source>
</evidence>
<proteinExistence type="predicted"/>
<dbReference type="AlphaFoldDB" id="A0ABD1MUL6"/>
<reference evidence="2 3" key="1">
    <citation type="submission" date="2024-08" db="EMBL/GenBank/DDBJ databases">
        <title>Insights into the chromosomal genome structure of Flemingia macrophylla.</title>
        <authorList>
            <person name="Ding Y."/>
            <person name="Zhao Y."/>
            <person name="Bi W."/>
            <person name="Wu M."/>
            <person name="Zhao G."/>
            <person name="Gong Y."/>
            <person name="Li W."/>
            <person name="Zhang P."/>
        </authorList>
    </citation>
    <scope>NUCLEOTIDE SEQUENCE [LARGE SCALE GENOMIC DNA]</scope>
    <source>
        <strain evidence="2">DYQJB</strain>
        <tissue evidence="2">Leaf</tissue>
    </source>
</reference>
<accession>A0ABD1MUL6</accession>
<keyword evidence="3" id="KW-1185">Reference proteome</keyword>
<gene>
    <name evidence="2" type="ORF">Fmac_007434</name>
</gene>
<organism evidence="2 3">
    <name type="scientific">Flemingia macrophylla</name>
    <dbReference type="NCBI Taxonomy" id="520843"/>
    <lineage>
        <taxon>Eukaryota</taxon>
        <taxon>Viridiplantae</taxon>
        <taxon>Streptophyta</taxon>
        <taxon>Embryophyta</taxon>
        <taxon>Tracheophyta</taxon>
        <taxon>Spermatophyta</taxon>
        <taxon>Magnoliopsida</taxon>
        <taxon>eudicotyledons</taxon>
        <taxon>Gunneridae</taxon>
        <taxon>Pentapetalae</taxon>
        <taxon>rosids</taxon>
        <taxon>fabids</taxon>
        <taxon>Fabales</taxon>
        <taxon>Fabaceae</taxon>
        <taxon>Papilionoideae</taxon>
        <taxon>50 kb inversion clade</taxon>
        <taxon>NPAAA clade</taxon>
        <taxon>indigoferoid/millettioid clade</taxon>
        <taxon>Phaseoleae</taxon>
        <taxon>Flemingia</taxon>
    </lineage>
</organism>
<evidence type="ECO:0000313" key="3">
    <source>
        <dbReference type="Proteomes" id="UP001603857"/>
    </source>
</evidence>
<dbReference type="EMBL" id="JBGMDY010000003">
    <property type="protein sequence ID" value="KAL2339494.1"/>
    <property type="molecule type" value="Genomic_DNA"/>
</dbReference>
<evidence type="ECO:0000256" key="1">
    <source>
        <dbReference type="SAM" id="Coils"/>
    </source>
</evidence>
<name>A0ABD1MUL6_9FABA</name>
<protein>
    <submittedName>
        <fullName evidence="2">Uncharacterized protein</fullName>
    </submittedName>
</protein>